<keyword evidence="1" id="KW-0175">Coiled coil</keyword>
<evidence type="ECO:0000313" key="2">
    <source>
        <dbReference type="EMBL" id="MFD2616415.1"/>
    </source>
</evidence>
<evidence type="ECO:0000313" key="3">
    <source>
        <dbReference type="Proteomes" id="UP001597458"/>
    </source>
</evidence>
<dbReference type="Proteomes" id="UP001597458">
    <property type="component" value="Unassembled WGS sequence"/>
</dbReference>
<organism evidence="2 3">
    <name type="scientific">Terrilactibacillus laevilacticus</name>
    <dbReference type="NCBI Taxonomy" id="1380157"/>
    <lineage>
        <taxon>Bacteria</taxon>
        <taxon>Bacillati</taxon>
        <taxon>Bacillota</taxon>
        <taxon>Bacilli</taxon>
        <taxon>Bacillales</taxon>
        <taxon>Bacillaceae</taxon>
        <taxon>Terrilactibacillus</taxon>
    </lineage>
</organism>
<dbReference type="EMBL" id="JBHUMR010000007">
    <property type="protein sequence ID" value="MFD2616415.1"/>
    <property type="molecule type" value="Genomic_DNA"/>
</dbReference>
<proteinExistence type="predicted"/>
<dbReference type="RefSeq" id="WP_141189839.1">
    <property type="nucleotide sequence ID" value="NZ_JBHUMR010000007.1"/>
</dbReference>
<accession>A0ABW5PNH3</accession>
<protein>
    <submittedName>
        <fullName evidence="2">Uncharacterized protein</fullName>
    </submittedName>
</protein>
<feature type="coiled-coil region" evidence="1">
    <location>
        <begin position="92"/>
        <end position="119"/>
    </location>
</feature>
<reference evidence="3" key="1">
    <citation type="journal article" date="2019" name="Int. J. Syst. Evol. Microbiol.">
        <title>The Global Catalogue of Microorganisms (GCM) 10K type strain sequencing project: providing services to taxonomists for standard genome sequencing and annotation.</title>
        <authorList>
            <consortium name="The Broad Institute Genomics Platform"/>
            <consortium name="The Broad Institute Genome Sequencing Center for Infectious Disease"/>
            <person name="Wu L."/>
            <person name="Ma J."/>
        </authorList>
    </citation>
    <scope>NUCLEOTIDE SEQUENCE [LARGE SCALE GENOMIC DNA]</scope>
    <source>
        <strain evidence="3">TISTR 2241</strain>
    </source>
</reference>
<gene>
    <name evidence="2" type="ORF">ACFSTF_03680</name>
</gene>
<evidence type="ECO:0000256" key="1">
    <source>
        <dbReference type="SAM" id="Coils"/>
    </source>
</evidence>
<sequence length="128" mass="14830">MDTKLKNRLFIGIWILLLASGVYGLFTVFSHGTQYIRGNYFQTPNFQSELNEFETALATLELNHPSPSEVKKSMTVTDQEIHDYRYQYGDLIAQVSNITEQYESKINEAKKNKNKDAENYIKKNAIKK</sequence>
<name>A0ABW5PNH3_9BACI</name>
<comment type="caution">
    <text evidence="2">The sequence shown here is derived from an EMBL/GenBank/DDBJ whole genome shotgun (WGS) entry which is preliminary data.</text>
</comment>
<keyword evidence="3" id="KW-1185">Reference proteome</keyword>